<feature type="compositionally biased region" description="Basic and acidic residues" evidence="1">
    <location>
        <begin position="66"/>
        <end position="83"/>
    </location>
</feature>
<name>A0A8I0N187_9GAMM</name>
<keyword evidence="4" id="KW-1185">Reference proteome</keyword>
<dbReference type="Proteomes" id="UP000660708">
    <property type="component" value="Unassembled WGS sequence"/>
</dbReference>
<evidence type="ECO:0000313" key="3">
    <source>
        <dbReference type="EMBL" id="MBE0349048.1"/>
    </source>
</evidence>
<reference evidence="3 4" key="1">
    <citation type="submission" date="2015-06" db="EMBL/GenBank/DDBJ databases">
        <title>Genome sequence of Pseudoalteromonas peptidolytica.</title>
        <authorList>
            <person name="Xie B.-B."/>
            <person name="Rong J.-C."/>
            <person name="Qin Q.-L."/>
            <person name="Zhang Y.-Z."/>
        </authorList>
    </citation>
    <scope>NUCLEOTIDE SEQUENCE [LARGE SCALE GENOMIC DNA]</scope>
    <source>
        <strain evidence="3 4">F12-50-A1</strain>
    </source>
</reference>
<proteinExistence type="predicted"/>
<feature type="region of interest" description="Disordered" evidence="1">
    <location>
        <begin position="64"/>
        <end position="83"/>
    </location>
</feature>
<dbReference type="EMBL" id="AQHF01000034">
    <property type="protein sequence ID" value="MBE0349048.1"/>
    <property type="molecule type" value="Genomic_DNA"/>
</dbReference>
<dbReference type="Pfam" id="PF04542">
    <property type="entry name" value="Sigma70_r2"/>
    <property type="match status" value="1"/>
</dbReference>
<dbReference type="AlphaFoldDB" id="A0A8I0N187"/>
<organism evidence="3 4">
    <name type="scientific">Pseudoalteromonas peptidolytica F12-50-A1</name>
    <dbReference type="NCBI Taxonomy" id="1315280"/>
    <lineage>
        <taxon>Bacteria</taxon>
        <taxon>Pseudomonadati</taxon>
        <taxon>Pseudomonadota</taxon>
        <taxon>Gammaproteobacteria</taxon>
        <taxon>Alteromonadales</taxon>
        <taxon>Pseudoalteromonadaceae</taxon>
        <taxon>Pseudoalteromonas</taxon>
    </lineage>
</organism>
<comment type="caution">
    <text evidence="3">The sequence shown here is derived from an EMBL/GenBank/DDBJ whole genome shotgun (WGS) entry which is preliminary data.</text>
</comment>
<sequence>MAGVIEKYRLEVSRFLIRKVGCAETAADIFQSVAENMLRRSPDPPIDDVRAFLYRAAKSAAVNQQRTDRTLDDNHLEDRCLGE</sequence>
<gene>
    <name evidence="3" type="ORF">PPEP_b0945</name>
</gene>
<accession>A0A8I0N187</accession>
<evidence type="ECO:0000256" key="1">
    <source>
        <dbReference type="SAM" id="MobiDB-lite"/>
    </source>
</evidence>
<evidence type="ECO:0000313" key="4">
    <source>
        <dbReference type="Proteomes" id="UP000660708"/>
    </source>
</evidence>
<protein>
    <recommendedName>
        <fullName evidence="2">RNA polymerase sigma-70 region 2 domain-containing protein</fullName>
    </recommendedName>
</protein>
<dbReference type="Gene3D" id="1.10.1740.10">
    <property type="match status" value="1"/>
</dbReference>
<evidence type="ECO:0000259" key="2">
    <source>
        <dbReference type="Pfam" id="PF04542"/>
    </source>
</evidence>
<dbReference type="InterPro" id="IPR013325">
    <property type="entry name" value="RNA_pol_sigma_r2"/>
</dbReference>
<dbReference type="InterPro" id="IPR007627">
    <property type="entry name" value="RNA_pol_sigma70_r2"/>
</dbReference>
<feature type="domain" description="RNA polymerase sigma-70 region 2" evidence="2">
    <location>
        <begin position="5"/>
        <end position="68"/>
    </location>
</feature>
<dbReference type="GO" id="GO:0003700">
    <property type="term" value="F:DNA-binding transcription factor activity"/>
    <property type="evidence" value="ECO:0007669"/>
    <property type="project" value="InterPro"/>
</dbReference>
<dbReference type="GO" id="GO:0006352">
    <property type="term" value="P:DNA-templated transcription initiation"/>
    <property type="evidence" value="ECO:0007669"/>
    <property type="project" value="InterPro"/>
</dbReference>
<dbReference type="SUPFAM" id="SSF88946">
    <property type="entry name" value="Sigma2 domain of RNA polymerase sigma factors"/>
    <property type="match status" value="1"/>
</dbReference>